<evidence type="ECO:0000256" key="2">
    <source>
        <dbReference type="ARBA" id="ARBA00013807"/>
    </source>
</evidence>
<organism evidence="4 5">
    <name type="scientific">Syncephalis pseudoplumigaleata</name>
    <dbReference type="NCBI Taxonomy" id="1712513"/>
    <lineage>
        <taxon>Eukaryota</taxon>
        <taxon>Fungi</taxon>
        <taxon>Fungi incertae sedis</taxon>
        <taxon>Zoopagomycota</taxon>
        <taxon>Zoopagomycotina</taxon>
        <taxon>Zoopagomycetes</taxon>
        <taxon>Zoopagales</taxon>
        <taxon>Piptocephalidaceae</taxon>
        <taxon>Syncephalis</taxon>
    </lineage>
</organism>
<dbReference type="GO" id="GO:0005768">
    <property type="term" value="C:endosome"/>
    <property type="evidence" value="ECO:0007669"/>
    <property type="project" value="TreeGrafter"/>
</dbReference>
<evidence type="ECO:0000256" key="3">
    <source>
        <dbReference type="ARBA" id="ARBA00023054"/>
    </source>
</evidence>
<evidence type="ECO:0000256" key="1">
    <source>
        <dbReference type="ARBA" id="ARBA00009574"/>
    </source>
</evidence>
<dbReference type="Proteomes" id="UP000278143">
    <property type="component" value="Unassembled WGS sequence"/>
</dbReference>
<dbReference type="GO" id="GO:0035493">
    <property type="term" value="P:SNARE complex assembly"/>
    <property type="evidence" value="ECO:0007669"/>
    <property type="project" value="TreeGrafter"/>
</dbReference>
<sequence length="341" mass="39070">MPSTVCSLHATAQARPFYVSATVCGSLMIVRIWRVDADRASPRLLLEWDVDLRGMQSMGSQLDYLYKDLGKETMLFEFKDGYYTAPEIAASVSVPVARSGSNTSSHTYNFLQAIKLVEMHRKVVELYKGTQHLAQQINEHIQHNERYMHKAKRMQLDNLHERVNLKRGIVEEHCQRLRDAVVASEALEQELSTTRELLYSMNEQVDQVQQERIHDLADLYPIAHATTMDNAYTIRDLHLPNTDYRGFHSEDVATALGYTCHLVEMISFYLRVPLIYPMIAMASRAYIINPLAPDVDQAIYPLYGKGQDAARLMTSQHLNAKRPRDTLLNLLTLLWKTSGHY</sequence>
<dbReference type="OrthoDB" id="72772at2759"/>
<keyword evidence="5" id="KW-1185">Reference proteome</keyword>
<gene>
    <name evidence="4" type="ORF">SYNPS1DRAFT_28926</name>
</gene>
<dbReference type="InterPro" id="IPR018791">
    <property type="entry name" value="UV_resistance/autophagy_Atg14"/>
</dbReference>
<comment type="similarity">
    <text evidence="1">Belongs to the ATG14 family.</text>
</comment>
<reference evidence="5" key="1">
    <citation type="journal article" date="2018" name="Nat. Microbiol.">
        <title>Leveraging single-cell genomics to expand the fungal tree of life.</title>
        <authorList>
            <person name="Ahrendt S.R."/>
            <person name="Quandt C.A."/>
            <person name="Ciobanu D."/>
            <person name="Clum A."/>
            <person name="Salamov A."/>
            <person name="Andreopoulos B."/>
            <person name="Cheng J.F."/>
            <person name="Woyke T."/>
            <person name="Pelin A."/>
            <person name="Henrissat B."/>
            <person name="Reynolds N.K."/>
            <person name="Benny G.L."/>
            <person name="Smith M.E."/>
            <person name="James T.Y."/>
            <person name="Grigoriev I.V."/>
        </authorList>
    </citation>
    <scope>NUCLEOTIDE SEQUENCE [LARGE SCALE GENOMIC DNA]</scope>
    <source>
        <strain evidence="5">Benny S71-1</strain>
    </source>
</reference>
<dbReference type="PANTHER" id="PTHR15157:SF5">
    <property type="entry name" value="UV RADIATION RESISTANCE-ASSOCIATED GENE PROTEIN"/>
    <property type="match status" value="1"/>
</dbReference>
<dbReference type="EMBL" id="KZ989788">
    <property type="protein sequence ID" value="RKP25338.1"/>
    <property type="molecule type" value="Genomic_DNA"/>
</dbReference>
<proteinExistence type="inferred from homology"/>
<dbReference type="AlphaFoldDB" id="A0A4P9YZC3"/>
<protein>
    <recommendedName>
        <fullName evidence="2">Autophagy-related protein 14</fullName>
    </recommendedName>
</protein>
<name>A0A4P9YZC3_9FUNG</name>
<dbReference type="Pfam" id="PF10186">
    <property type="entry name" value="ATG14"/>
    <property type="match status" value="1"/>
</dbReference>
<keyword evidence="3" id="KW-0175">Coiled coil</keyword>
<evidence type="ECO:0000313" key="5">
    <source>
        <dbReference type="Proteomes" id="UP000278143"/>
    </source>
</evidence>
<dbReference type="GO" id="GO:0000149">
    <property type="term" value="F:SNARE binding"/>
    <property type="evidence" value="ECO:0007669"/>
    <property type="project" value="TreeGrafter"/>
</dbReference>
<accession>A0A4P9YZC3</accession>
<dbReference type="PANTHER" id="PTHR15157">
    <property type="entry name" value="UV RADIATION RESISTANCE-ASSOCIATED GENE PROTEIN"/>
    <property type="match status" value="1"/>
</dbReference>
<dbReference type="GO" id="GO:0032991">
    <property type="term" value="C:protein-containing complex"/>
    <property type="evidence" value="ECO:0007669"/>
    <property type="project" value="UniProtKB-ARBA"/>
</dbReference>
<dbReference type="GO" id="GO:0000323">
    <property type="term" value="C:lytic vacuole"/>
    <property type="evidence" value="ECO:0007669"/>
    <property type="project" value="TreeGrafter"/>
</dbReference>
<evidence type="ECO:0000313" key="4">
    <source>
        <dbReference type="EMBL" id="RKP25338.1"/>
    </source>
</evidence>